<feature type="chain" id="PRO_5028946672" evidence="1">
    <location>
        <begin position="21"/>
        <end position="467"/>
    </location>
</feature>
<name>A0A7D4QFI3_9SPHI</name>
<evidence type="ECO:0000259" key="2">
    <source>
        <dbReference type="Pfam" id="PF13088"/>
    </source>
</evidence>
<keyword evidence="4" id="KW-1185">Reference proteome</keyword>
<gene>
    <name evidence="3" type="ORF">HQ865_23620</name>
</gene>
<dbReference type="EMBL" id="CP054139">
    <property type="protein sequence ID" value="QKJ32624.1"/>
    <property type="molecule type" value="Genomic_DNA"/>
</dbReference>
<organism evidence="3 4">
    <name type="scientific">Mucilaginibacter mali</name>
    <dbReference type="NCBI Taxonomy" id="2740462"/>
    <lineage>
        <taxon>Bacteria</taxon>
        <taxon>Pseudomonadati</taxon>
        <taxon>Bacteroidota</taxon>
        <taxon>Sphingobacteriia</taxon>
        <taxon>Sphingobacteriales</taxon>
        <taxon>Sphingobacteriaceae</taxon>
        <taxon>Mucilaginibacter</taxon>
    </lineage>
</organism>
<evidence type="ECO:0000256" key="1">
    <source>
        <dbReference type="SAM" id="SignalP"/>
    </source>
</evidence>
<dbReference type="Gene3D" id="2.120.10.10">
    <property type="match status" value="1"/>
</dbReference>
<proteinExistence type="predicted"/>
<dbReference type="InterPro" id="IPR036278">
    <property type="entry name" value="Sialidase_sf"/>
</dbReference>
<evidence type="ECO:0000313" key="4">
    <source>
        <dbReference type="Proteomes" id="UP000505355"/>
    </source>
</evidence>
<dbReference type="Proteomes" id="UP000505355">
    <property type="component" value="Chromosome"/>
</dbReference>
<feature type="signal peptide" evidence="1">
    <location>
        <begin position="1"/>
        <end position="20"/>
    </location>
</feature>
<accession>A0A7D4QFI3</accession>
<evidence type="ECO:0000313" key="3">
    <source>
        <dbReference type="EMBL" id="QKJ32624.1"/>
    </source>
</evidence>
<dbReference type="InterPro" id="IPR011040">
    <property type="entry name" value="Sialidase"/>
</dbReference>
<feature type="domain" description="Sialidase" evidence="2">
    <location>
        <begin position="160"/>
        <end position="395"/>
    </location>
</feature>
<dbReference type="PROSITE" id="PS51257">
    <property type="entry name" value="PROKAR_LIPOPROTEIN"/>
    <property type="match status" value="1"/>
</dbReference>
<keyword evidence="1" id="KW-0732">Signal</keyword>
<sequence length="467" mass="51236">MRRTALFLLLSGMVFSCSTAKKQFSAHVQVVEEGMPGQTSPIPFSPGIPVYDAAAVSYNRDNKSVFNIQFNQPVIISVADKPQPWGFFQFPHIGTRPDGSLQVKWNMKADAMSAYGMEGSGAAISADGGKTWQLQKHTETTGDVLLPNGDRLEIATPKPIDTKNLKMPKPVLTSAQGNTYTKETSSYYRLNDLPADCQAVYLKRLKKGETEWKDEKATLADPNAARHTTAGLLPVIWWGDMHVAADGSLIAGVYPGTLVNDEGKLVPKSNVFFYRSTDNGHSWNIQGRLMYQADILADAKGNKRMGFTEPAFEILPDGTFICVSRTTDGNGNGPMYAAYSKDWGKTWTTPKAFSANGVLPQLLQLKNGILVLSSGRPGVQLRFAADGKTWSDAFEMLPYATEKDQVSCGYTGLIAINSDTFLVVYSDFNFKNASDEVRKAIKIRQITIDPASSRRAHIPKESIINPN</sequence>
<dbReference type="Pfam" id="PF13088">
    <property type="entry name" value="BNR_2"/>
    <property type="match status" value="1"/>
</dbReference>
<dbReference type="AlphaFoldDB" id="A0A7D4QFI3"/>
<protein>
    <submittedName>
        <fullName evidence="3">Exo-alpha-sialidase</fullName>
    </submittedName>
</protein>
<reference evidence="3 4" key="1">
    <citation type="submission" date="2020-05" db="EMBL/GenBank/DDBJ databases">
        <title>Mucilaginibacter mali sp. nov.</title>
        <authorList>
            <person name="Kim H.S."/>
            <person name="Lee K.C."/>
            <person name="Suh M.K."/>
            <person name="Kim J.-S."/>
            <person name="Han K.-I."/>
            <person name="Eom M.K."/>
            <person name="Shin Y.K."/>
            <person name="Lee J.-S."/>
        </authorList>
    </citation>
    <scope>NUCLEOTIDE SEQUENCE [LARGE SCALE GENOMIC DNA]</scope>
    <source>
        <strain evidence="3 4">G2-14</strain>
    </source>
</reference>
<dbReference type="RefSeq" id="WP_173417273.1">
    <property type="nucleotide sequence ID" value="NZ_CP054139.1"/>
</dbReference>
<dbReference type="SUPFAM" id="SSF50939">
    <property type="entry name" value="Sialidases"/>
    <property type="match status" value="1"/>
</dbReference>
<dbReference type="CDD" id="cd15482">
    <property type="entry name" value="Sialidase_non-viral"/>
    <property type="match status" value="1"/>
</dbReference>
<dbReference type="KEGG" id="mmab:HQ865_23620"/>